<evidence type="ECO:0000313" key="1">
    <source>
        <dbReference type="EnsemblPlants" id="ORUFI12G12080.1"/>
    </source>
</evidence>
<reference evidence="1" key="2">
    <citation type="submission" date="2015-06" db="UniProtKB">
        <authorList>
            <consortium name="EnsemblPlants"/>
        </authorList>
    </citation>
    <scope>IDENTIFICATION</scope>
</reference>
<protein>
    <submittedName>
        <fullName evidence="1">Uncharacterized protein</fullName>
    </submittedName>
</protein>
<dbReference type="AlphaFoldDB" id="A0A0E0RGX4"/>
<organism evidence="1 2">
    <name type="scientific">Oryza rufipogon</name>
    <name type="common">Brownbeard rice</name>
    <name type="synonym">Asian wild rice</name>
    <dbReference type="NCBI Taxonomy" id="4529"/>
    <lineage>
        <taxon>Eukaryota</taxon>
        <taxon>Viridiplantae</taxon>
        <taxon>Streptophyta</taxon>
        <taxon>Embryophyta</taxon>
        <taxon>Tracheophyta</taxon>
        <taxon>Spermatophyta</taxon>
        <taxon>Magnoliopsida</taxon>
        <taxon>Liliopsida</taxon>
        <taxon>Poales</taxon>
        <taxon>Poaceae</taxon>
        <taxon>BOP clade</taxon>
        <taxon>Oryzoideae</taxon>
        <taxon>Oryzeae</taxon>
        <taxon>Oryzinae</taxon>
        <taxon>Oryza</taxon>
    </lineage>
</organism>
<dbReference type="Proteomes" id="UP000008022">
    <property type="component" value="Unassembled WGS sequence"/>
</dbReference>
<name>A0A0E0RGX4_ORYRU</name>
<keyword evidence="2" id="KW-1185">Reference proteome</keyword>
<reference evidence="2" key="1">
    <citation type="submission" date="2013-06" db="EMBL/GenBank/DDBJ databases">
        <authorList>
            <person name="Zhao Q."/>
        </authorList>
    </citation>
    <scope>NUCLEOTIDE SEQUENCE</scope>
    <source>
        <strain evidence="2">cv. W1943</strain>
    </source>
</reference>
<evidence type="ECO:0000313" key="2">
    <source>
        <dbReference type="Proteomes" id="UP000008022"/>
    </source>
</evidence>
<dbReference type="HOGENOM" id="CLU_2324424_0_0_1"/>
<dbReference type="EnsemblPlants" id="ORUFI12G12080.1">
    <property type="protein sequence ID" value="ORUFI12G12080.1"/>
    <property type="gene ID" value="ORUFI12G12080"/>
</dbReference>
<proteinExistence type="predicted"/>
<sequence length="99" mass="11095">MLTVLAQVAEREGRYLAQIKIQQHAKPSIGTRGIRKLHTGMGIPISEGSHYCCSHVRIAGTFRDSDSHVGSSVERVGLYFLIELQDLQCQPRVLVRECF</sequence>
<accession>A0A0E0RGX4</accession>
<dbReference type="Gramene" id="ORUFI12G12080.1">
    <property type="protein sequence ID" value="ORUFI12G12080.1"/>
    <property type="gene ID" value="ORUFI12G12080"/>
</dbReference>